<name>A0A562LGY0_9GAMM</name>
<dbReference type="Proteomes" id="UP000316471">
    <property type="component" value="Unassembled WGS sequence"/>
</dbReference>
<protein>
    <submittedName>
        <fullName evidence="1">Uncharacterized protein</fullName>
    </submittedName>
</protein>
<keyword evidence="2" id="KW-1185">Reference proteome</keyword>
<organism evidence="1 2">
    <name type="scientific">Aerolutibacter ruishenii</name>
    <dbReference type="NCBI Taxonomy" id="686800"/>
    <lineage>
        <taxon>Bacteria</taxon>
        <taxon>Pseudomonadati</taxon>
        <taxon>Pseudomonadota</taxon>
        <taxon>Gammaproteobacteria</taxon>
        <taxon>Lysobacterales</taxon>
        <taxon>Lysobacteraceae</taxon>
        <taxon>Aerolutibacter</taxon>
    </lineage>
</organism>
<dbReference type="EMBL" id="VLKP01000014">
    <property type="protein sequence ID" value="TWI06851.1"/>
    <property type="molecule type" value="Genomic_DNA"/>
</dbReference>
<sequence>MVVPLLWPALLGAAFGLQPPGEFHGDEPVARDGERWLALRVDGRLDLVFDTTDHYNLLRPTLFLSSRAAAGELVGQVAQYQSVGC</sequence>
<accession>A0A562LGY0</accession>
<reference evidence="1 2" key="1">
    <citation type="journal article" date="2015" name="Stand. Genomic Sci.">
        <title>Genomic Encyclopedia of Bacterial and Archaeal Type Strains, Phase III: the genomes of soil and plant-associated and newly described type strains.</title>
        <authorList>
            <person name="Whitman W.B."/>
            <person name="Woyke T."/>
            <person name="Klenk H.P."/>
            <person name="Zhou Y."/>
            <person name="Lilburn T.G."/>
            <person name="Beck B.J."/>
            <person name="De Vos P."/>
            <person name="Vandamme P."/>
            <person name="Eisen J.A."/>
            <person name="Garrity G."/>
            <person name="Hugenholtz P."/>
            <person name="Kyrpides N.C."/>
        </authorList>
    </citation>
    <scope>NUCLEOTIDE SEQUENCE [LARGE SCALE GENOMIC DNA]</scope>
    <source>
        <strain evidence="1 2">CGMCC 1.10136</strain>
    </source>
</reference>
<gene>
    <name evidence="1" type="ORF">IP93_02843</name>
</gene>
<evidence type="ECO:0000313" key="2">
    <source>
        <dbReference type="Proteomes" id="UP000316471"/>
    </source>
</evidence>
<proteinExistence type="predicted"/>
<dbReference type="AlphaFoldDB" id="A0A562LGY0"/>
<evidence type="ECO:0000313" key="1">
    <source>
        <dbReference type="EMBL" id="TWI06851.1"/>
    </source>
</evidence>
<comment type="caution">
    <text evidence="1">The sequence shown here is derived from an EMBL/GenBank/DDBJ whole genome shotgun (WGS) entry which is preliminary data.</text>
</comment>